<protein>
    <submittedName>
        <fullName evidence="2">Uncharacterized protein</fullName>
    </submittedName>
</protein>
<dbReference type="Proteomes" id="UP000287746">
    <property type="component" value="Unassembled WGS sequence"/>
</dbReference>
<gene>
    <name evidence="2" type="ORF">DAH66_09665</name>
</gene>
<sequence>MDAGMIDPPSTTANVPGARPSRSEQQREPDVVAFEQWLAPSAGSPQLPAVPDGSPLPENAYTIPGDAKVFNEDGFFGAVQTACDHEPEIGGPVPTAVAQGGGLDDPAARFSVFESDGSVRRGGGILPVDASAPVTRKAAPAAPAGPRIRNAGEPEQAIASSVEPQVEPPEIAEAEIAPPEQPYGAPVRVARALSALRVAIRDVERGLQVIVAVDAMSREDRERLADQISALLSRHGLTPRDVQIAGTVSFRNAGKK</sequence>
<name>A0A430G454_9SPHN</name>
<dbReference type="EMBL" id="QQYZ01000007">
    <property type="protein sequence ID" value="RSY85954.1"/>
    <property type="molecule type" value="Genomic_DNA"/>
</dbReference>
<feature type="region of interest" description="Disordered" evidence="1">
    <location>
        <begin position="1"/>
        <end position="29"/>
    </location>
</feature>
<organism evidence="2 3">
    <name type="scientific">Sphingomonas koreensis</name>
    <dbReference type="NCBI Taxonomy" id="93064"/>
    <lineage>
        <taxon>Bacteria</taxon>
        <taxon>Pseudomonadati</taxon>
        <taxon>Pseudomonadota</taxon>
        <taxon>Alphaproteobacteria</taxon>
        <taxon>Sphingomonadales</taxon>
        <taxon>Sphingomonadaceae</taxon>
        <taxon>Sphingomonas</taxon>
    </lineage>
</organism>
<evidence type="ECO:0000313" key="3">
    <source>
        <dbReference type="Proteomes" id="UP000287746"/>
    </source>
</evidence>
<dbReference type="AlphaFoldDB" id="A0A430G454"/>
<evidence type="ECO:0000256" key="1">
    <source>
        <dbReference type="SAM" id="MobiDB-lite"/>
    </source>
</evidence>
<evidence type="ECO:0000313" key="2">
    <source>
        <dbReference type="EMBL" id="RSY85954.1"/>
    </source>
</evidence>
<accession>A0A430G454</accession>
<proteinExistence type="predicted"/>
<reference evidence="2 3" key="1">
    <citation type="submission" date="2018-07" db="EMBL/GenBank/DDBJ databases">
        <title>Genomic and Epidemiologic Investigation of an Indolent Hospital Outbreak.</title>
        <authorList>
            <person name="Johnson R.C."/>
            <person name="Deming C."/>
            <person name="Conlan S."/>
            <person name="Zellmer C.J."/>
            <person name="Michelin A.V."/>
            <person name="Lee-Lin S."/>
            <person name="Thomas P.J."/>
            <person name="Park M."/>
            <person name="Weingarten R.A."/>
            <person name="Less J."/>
            <person name="Dekker J.P."/>
            <person name="Frank K.M."/>
            <person name="Musser K.A."/>
            <person name="Mcquiston J.R."/>
            <person name="Henderson D.K."/>
            <person name="Lau A.F."/>
            <person name="Palmore T.N."/>
            <person name="Segre J.A."/>
        </authorList>
    </citation>
    <scope>NUCLEOTIDE SEQUENCE [LARGE SCALE GENOMIC DNA]</scope>
    <source>
        <strain evidence="2 3">SK-CDC1_0717</strain>
    </source>
</reference>
<comment type="caution">
    <text evidence="2">The sequence shown here is derived from an EMBL/GenBank/DDBJ whole genome shotgun (WGS) entry which is preliminary data.</text>
</comment>